<evidence type="ECO:0000259" key="1">
    <source>
        <dbReference type="Pfam" id="PF03372"/>
    </source>
</evidence>
<evidence type="ECO:0000313" key="3">
    <source>
        <dbReference type="Proteomes" id="UP001164746"/>
    </source>
</evidence>
<dbReference type="Pfam" id="PF03372">
    <property type="entry name" value="Exo_endo_phos"/>
    <property type="match status" value="1"/>
</dbReference>
<organism evidence="2 3">
    <name type="scientific">Mya arenaria</name>
    <name type="common">Soft-shell clam</name>
    <dbReference type="NCBI Taxonomy" id="6604"/>
    <lineage>
        <taxon>Eukaryota</taxon>
        <taxon>Metazoa</taxon>
        <taxon>Spiralia</taxon>
        <taxon>Lophotrochozoa</taxon>
        <taxon>Mollusca</taxon>
        <taxon>Bivalvia</taxon>
        <taxon>Autobranchia</taxon>
        <taxon>Heteroconchia</taxon>
        <taxon>Euheterodonta</taxon>
        <taxon>Imparidentia</taxon>
        <taxon>Neoheterodontei</taxon>
        <taxon>Myida</taxon>
        <taxon>Myoidea</taxon>
        <taxon>Myidae</taxon>
        <taxon>Mya</taxon>
    </lineage>
</organism>
<proteinExistence type="predicted"/>
<dbReference type="Gene3D" id="3.60.10.10">
    <property type="entry name" value="Endonuclease/exonuclease/phosphatase"/>
    <property type="match status" value="1"/>
</dbReference>
<dbReference type="SUPFAM" id="SSF56219">
    <property type="entry name" value="DNase I-like"/>
    <property type="match status" value="1"/>
</dbReference>
<evidence type="ECO:0000313" key="2">
    <source>
        <dbReference type="EMBL" id="WAR13447.1"/>
    </source>
</evidence>
<name>A0ABY7EU10_MYAAR</name>
<gene>
    <name evidence="2" type="ORF">MAR_027627</name>
</gene>
<reference evidence="2" key="1">
    <citation type="submission" date="2022-11" db="EMBL/GenBank/DDBJ databases">
        <title>Centuries of genome instability and evolution in soft-shell clam transmissible cancer (bioRxiv).</title>
        <authorList>
            <person name="Hart S.F.M."/>
            <person name="Yonemitsu M.A."/>
            <person name="Giersch R.M."/>
            <person name="Beal B.F."/>
            <person name="Arriagada G."/>
            <person name="Davis B.W."/>
            <person name="Ostrander E.A."/>
            <person name="Goff S.P."/>
            <person name="Metzger M.J."/>
        </authorList>
    </citation>
    <scope>NUCLEOTIDE SEQUENCE</scope>
    <source>
        <strain evidence="2">MELC-2E11</strain>
        <tissue evidence="2">Siphon/mantle</tissue>
    </source>
</reference>
<accession>A0ABY7EU10</accession>
<dbReference type="InterPro" id="IPR036691">
    <property type="entry name" value="Endo/exonu/phosph_ase_sf"/>
</dbReference>
<dbReference type="InterPro" id="IPR005135">
    <property type="entry name" value="Endo/exonuclease/phosphatase"/>
</dbReference>
<dbReference type="Proteomes" id="UP001164746">
    <property type="component" value="Chromosome 8"/>
</dbReference>
<keyword evidence="3" id="KW-1185">Reference proteome</keyword>
<feature type="domain" description="Endonuclease/exonuclease/phosphatase" evidence="1">
    <location>
        <begin position="17"/>
        <end position="244"/>
    </location>
</feature>
<dbReference type="EMBL" id="CP111019">
    <property type="protein sequence ID" value="WAR13447.1"/>
    <property type="molecule type" value="Genomic_DNA"/>
</dbReference>
<sequence>MTLTNTSVLNNNSLRVCTWNVRGVMSSAASLSNLLLTYQIDIAFITEQLFDHSKYFFDTTQNDYRNIAICDQNFHTYNNLCCGKEGVSIMYKSNLDFSVKHINESINDRICGIEIDCRTVKIFAFCVYMPSGNYANDVFDNYMNSLYAIYDTFSEYGIVMFLGDMNADIVVGNNQSNFRNEVFTNFLRTNDLLTLVHFPLCKGPRYIYTTMESMLDHIIISNRDKNLIECVNILDDVMFNVSDHLPVFAIVKVPVIRIINENVNRHIPWQKINQTHISEYQAKQARRVWFLEGQPRGWHNESYANYKHCKQNFVTTQKIAIENYFNSELIEAAECDSRLFWSLIKSRKNKRPSACTHLFYKNTSVREPGDILKVFTNYFCNVYSPLQCEHFDNDFKKLRKNTAKSIPEINPTITSETIKTYIKTLKRGKASSYDAIFNEHLIYGDSLERSGQGLNVINVITSNTTLADDIALAAISPNGLLNLLNITYDYICNYRYMINSTKSFVMVSVTLPQIKRTLISI</sequence>
<protein>
    <recommendedName>
        <fullName evidence="1">Endonuclease/exonuclease/phosphatase domain-containing protein</fullName>
    </recommendedName>
</protein>